<keyword evidence="12" id="KW-1185">Reference proteome</keyword>
<dbReference type="PROSITE" id="PS00211">
    <property type="entry name" value="ABC_TRANSPORTER_1"/>
    <property type="match status" value="1"/>
</dbReference>
<feature type="transmembrane region" description="Helical" evidence="8">
    <location>
        <begin position="295"/>
        <end position="313"/>
    </location>
</feature>
<feature type="region of interest" description="Disordered" evidence="7">
    <location>
        <begin position="1"/>
        <end position="21"/>
    </location>
</feature>
<dbReference type="Gene3D" id="1.20.1560.10">
    <property type="entry name" value="ABC transporter type 1, transmembrane domain"/>
    <property type="match status" value="1"/>
</dbReference>
<evidence type="ECO:0000256" key="8">
    <source>
        <dbReference type="SAM" id="Phobius"/>
    </source>
</evidence>
<feature type="transmembrane region" description="Helical" evidence="8">
    <location>
        <begin position="78"/>
        <end position="96"/>
    </location>
</feature>
<dbReference type="Gene3D" id="3.40.50.300">
    <property type="entry name" value="P-loop containing nucleotide triphosphate hydrolases"/>
    <property type="match status" value="1"/>
</dbReference>
<feature type="domain" description="ABC transporter" evidence="9">
    <location>
        <begin position="358"/>
        <end position="592"/>
    </location>
</feature>
<dbReference type="InterPro" id="IPR027417">
    <property type="entry name" value="P-loop_NTPase"/>
</dbReference>
<comment type="subcellular location">
    <subcellularLocation>
        <location evidence="1">Cell membrane</location>
        <topology evidence="1">Multi-pass membrane protein</topology>
    </subcellularLocation>
</comment>
<organism evidence="11 12">
    <name type="scientific">Dyella ginsengisoli</name>
    <dbReference type="NCBI Taxonomy" id="363848"/>
    <lineage>
        <taxon>Bacteria</taxon>
        <taxon>Pseudomonadati</taxon>
        <taxon>Pseudomonadota</taxon>
        <taxon>Gammaproteobacteria</taxon>
        <taxon>Lysobacterales</taxon>
        <taxon>Rhodanobacteraceae</taxon>
        <taxon>Dyella</taxon>
    </lineage>
</organism>
<name>A0ABW8JYW4_9GAMM</name>
<dbReference type="InterPro" id="IPR003439">
    <property type="entry name" value="ABC_transporter-like_ATP-bd"/>
</dbReference>
<dbReference type="EMBL" id="JADIKM010000005">
    <property type="protein sequence ID" value="MFK2905649.1"/>
    <property type="molecule type" value="Genomic_DNA"/>
</dbReference>
<keyword evidence="3" id="KW-0547">Nucleotide-binding</keyword>
<feature type="domain" description="ABC transmembrane type-1" evidence="10">
    <location>
        <begin position="44"/>
        <end position="325"/>
    </location>
</feature>
<reference evidence="11 12" key="1">
    <citation type="submission" date="2020-10" db="EMBL/GenBank/DDBJ databases">
        <title>Phylogeny of dyella-like bacteria.</title>
        <authorList>
            <person name="Fu J."/>
        </authorList>
    </citation>
    <scope>NUCLEOTIDE SEQUENCE [LARGE SCALE GENOMIC DNA]</scope>
    <source>
        <strain evidence="11 12">Gsoil3046</strain>
    </source>
</reference>
<keyword evidence="4" id="KW-0067">ATP-binding</keyword>
<dbReference type="PANTHER" id="PTHR24221:SF590">
    <property type="entry name" value="COMPONENT LINKED WITH THE ASSEMBLY OF CYTOCHROME' TRANSPORT TRANSMEMBRANE ATP-BINDING PROTEIN ABC TRANSPORTER CYDD-RELATED"/>
    <property type="match status" value="1"/>
</dbReference>
<dbReference type="Pfam" id="PF00005">
    <property type="entry name" value="ABC_tran"/>
    <property type="match status" value="1"/>
</dbReference>
<evidence type="ECO:0000313" key="12">
    <source>
        <dbReference type="Proteomes" id="UP001620460"/>
    </source>
</evidence>
<feature type="transmembrane region" description="Helical" evidence="8">
    <location>
        <begin position="44"/>
        <end position="66"/>
    </location>
</feature>
<accession>A0ABW8JYW4</accession>
<dbReference type="InterPro" id="IPR036640">
    <property type="entry name" value="ABC1_TM_sf"/>
</dbReference>
<evidence type="ECO:0000256" key="4">
    <source>
        <dbReference type="ARBA" id="ARBA00022840"/>
    </source>
</evidence>
<keyword evidence="2 8" id="KW-0812">Transmembrane</keyword>
<evidence type="ECO:0000256" key="3">
    <source>
        <dbReference type="ARBA" id="ARBA00022741"/>
    </source>
</evidence>
<dbReference type="SUPFAM" id="SSF90123">
    <property type="entry name" value="ABC transporter transmembrane region"/>
    <property type="match status" value="1"/>
</dbReference>
<protein>
    <submittedName>
        <fullName evidence="11">Thiol reductant ABC exporter subunit CydD</fullName>
    </submittedName>
</protein>
<proteinExistence type="predicted"/>
<dbReference type="PROSITE" id="PS50893">
    <property type="entry name" value="ABC_TRANSPORTER_2"/>
    <property type="match status" value="1"/>
</dbReference>
<keyword evidence="5 8" id="KW-1133">Transmembrane helix</keyword>
<evidence type="ECO:0000256" key="7">
    <source>
        <dbReference type="SAM" id="MobiDB-lite"/>
    </source>
</evidence>
<dbReference type="SMART" id="SM00382">
    <property type="entry name" value="AAA"/>
    <property type="match status" value="1"/>
</dbReference>
<feature type="transmembrane region" description="Helical" evidence="8">
    <location>
        <begin position="160"/>
        <end position="178"/>
    </location>
</feature>
<evidence type="ECO:0000256" key="6">
    <source>
        <dbReference type="ARBA" id="ARBA00023136"/>
    </source>
</evidence>
<dbReference type="InterPro" id="IPR039421">
    <property type="entry name" value="Type_1_exporter"/>
</dbReference>
<dbReference type="InterPro" id="IPR011527">
    <property type="entry name" value="ABC1_TM_dom"/>
</dbReference>
<evidence type="ECO:0000259" key="10">
    <source>
        <dbReference type="PROSITE" id="PS50929"/>
    </source>
</evidence>
<dbReference type="PANTHER" id="PTHR24221">
    <property type="entry name" value="ATP-BINDING CASSETTE SUB-FAMILY B"/>
    <property type="match status" value="1"/>
</dbReference>
<evidence type="ECO:0000256" key="2">
    <source>
        <dbReference type="ARBA" id="ARBA00022692"/>
    </source>
</evidence>
<dbReference type="Pfam" id="PF00664">
    <property type="entry name" value="ABC_membrane"/>
    <property type="match status" value="1"/>
</dbReference>
<keyword evidence="6 8" id="KW-0472">Membrane</keyword>
<evidence type="ECO:0000259" key="9">
    <source>
        <dbReference type="PROSITE" id="PS50893"/>
    </source>
</evidence>
<dbReference type="InterPro" id="IPR014216">
    <property type="entry name" value="ABC_transptr_CydD"/>
</dbReference>
<dbReference type="SUPFAM" id="SSF52540">
    <property type="entry name" value="P-loop containing nucleoside triphosphate hydrolases"/>
    <property type="match status" value="1"/>
</dbReference>
<evidence type="ECO:0000256" key="1">
    <source>
        <dbReference type="ARBA" id="ARBA00004651"/>
    </source>
</evidence>
<dbReference type="Proteomes" id="UP001620460">
    <property type="component" value="Unassembled WGS sequence"/>
</dbReference>
<comment type="caution">
    <text evidence="11">The sequence shown here is derived from an EMBL/GenBank/DDBJ whole genome shotgun (WGS) entry which is preliminary data.</text>
</comment>
<dbReference type="InterPro" id="IPR017871">
    <property type="entry name" value="ABC_transporter-like_CS"/>
</dbReference>
<sequence length="597" mass="64019">MPGATLPAPAADGARRVPAASDLPSPETWLKRFRPRVRAQLRRSMLLGLVNGVLLVAQAWLVAWAIDAGVMHRVPLHRMWPALVALPAVFAARFALARAAERVAFQAGATVRRTMRADLMAHLQRLGPAWLQGQARGDLVNSVVGGVEALEGYYARYLPTMRMTALVPLVILVAVLPADWVSALVMLVSAPLIPLFMWMIGKGTEELNQKQWRVLAFLSARFLDTLQGLTTLKLLGASRREAEVVARVSDDYRRSTMQVLRVAFLSSVVLEFLATVSIAVVAVLVGFRLMWGELAFLPGLFALLLAPEFFAPLRNMGTVYHLRMEAIGAAERMVQILAEPAPAVRTGSAPAPAAPPALTLHGLGFTYADGTVALDRCTFTAPAGRVTAVVGTSGAGKSTLLHLLLGFMTPGAGTIRLDDTDLAQIDEDAWLARVAWVPQRAHVFEGSIADNLRLGRPDANLDTLRQAARAVGADAFIDALPQGYDTPLGERGVGLSGGQIQRLALARALLKDAPVLLLDEPTAHLDAHSQREMLAALARIARGRTVLLVTHRLHALALADHVVVMEGGRVVEQGPVAQLRTGSGPFARLLAATQVAA</sequence>
<evidence type="ECO:0000313" key="11">
    <source>
        <dbReference type="EMBL" id="MFK2905649.1"/>
    </source>
</evidence>
<dbReference type="InterPro" id="IPR003593">
    <property type="entry name" value="AAA+_ATPase"/>
</dbReference>
<evidence type="ECO:0000256" key="5">
    <source>
        <dbReference type="ARBA" id="ARBA00022989"/>
    </source>
</evidence>
<dbReference type="CDD" id="cd18584">
    <property type="entry name" value="ABC_6TM_AarD_CydD"/>
    <property type="match status" value="1"/>
</dbReference>
<dbReference type="PROSITE" id="PS50929">
    <property type="entry name" value="ABC_TM1F"/>
    <property type="match status" value="1"/>
</dbReference>
<gene>
    <name evidence="11" type="primary">cydD</name>
    <name evidence="11" type="ORF">ISP17_16945</name>
</gene>
<dbReference type="NCBIfam" id="TIGR02857">
    <property type="entry name" value="CydD"/>
    <property type="match status" value="1"/>
</dbReference>
<feature type="transmembrane region" description="Helical" evidence="8">
    <location>
        <begin position="262"/>
        <end position="289"/>
    </location>
</feature>